<reference evidence="1" key="1">
    <citation type="submission" date="2022-12" db="EMBL/GenBank/DDBJ databases">
        <title>Genome Sequence of Lasiodiplodia mahajangana.</title>
        <authorList>
            <person name="Buettner E."/>
        </authorList>
    </citation>
    <scope>NUCLEOTIDE SEQUENCE</scope>
    <source>
        <strain evidence="1">VT137</strain>
    </source>
</reference>
<name>A0ACC2JLR6_9PEZI</name>
<proteinExistence type="predicted"/>
<evidence type="ECO:0000313" key="2">
    <source>
        <dbReference type="Proteomes" id="UP001153332"/>
    </source>
</evidence>
<evidence type="ECO:0000313" key="1">
    <source>
        <dbReference type="EMBL" id="KAJ8128448.1"/>
    </source>
</evidence>
<keyword evidence="2" id="KW-1185">Reference proteome</keyword>
<dbReference type="EMBL" id="JAPUUL010001065">
    <property type="protein sequence ID" value="KAJ8128448.1"/>
    <property type="molecule type" value="Genomic_DNA"/>
</dbReference>
<comment type="caution">
    <text evidence="1">The sequence shown here is derived from an EMBL/GenBank/DDBJ whole genome shotgun (WGS) entry which is preliminary data.</text>
</comment>
<dbReference type="Proteomes" id="UP001153332">
    <property type="component" value="Unassembled WGS sequence"/>
</dbReference>
<organism evidence="1 2">
    <name type="scientific">Lasiodiplodia mahajangana</name>
    <dbReference type="NCBI Taxonomy" id="1108764"/>
    <lineage>
        <taxon>Eukaryota</taxon>
        <taxon>Fungi</taxon>
        <taxon>Dikarya</taxon>
        <taxon>Ascomycota</taxon>
        <taxon>Pezizomycotina</taxon>
        <taxon>Dothideomycetes</taxon>
        <taxon>Dothideomycetes incertae sedis</taxon>
        <taxon>Botryosphaeriales</taxon>
        <taxon>Botryosphaeriaceae</taxon>
        <taxon>Lasiodiplodia</taxon>
    </lineage>
</organism>
<protein>
    <submittedName>
        <fullName evidence="1">Uncharacterized protein</fullName>
    </submittedName>
</protein>
<gene>
    <name evidence="1" type="ORF">O1611_g5184</name>
</gene>
<accession>A0ACC2JLR6</accession>
<sequence length="485" mass="53535">MLPHPSRPADAPSKAESLADTPSWLALNPGYGYILVGQDEADDFISTHFSGDKKITKAWRNLENPGVKSDLLRYLILFIEGGIYTDIDTEALQPIDLWIPKEFRDATNVIVGIEWDQLDGGPWADIPHRLQFCQWTIAAAPGHPLFMKMAYHAIDSLERLAAEHGTAESLADLELSSIEVMMSSGPASWTDVLLEQLKEMDPNVREVTDYSGLKPTGPRLTGDILILTIDGFGFGQVHSNSTNDGSVPEAALLKHKFREYEQRVPLLSNDGAGINTEEVSYQRPADIGALMGSIAEESQNDSCQLAARRRPTPADATVMAQTSSSSSCIIRDQIFKYFTYCLLRGRRLFGVAGQGLHYALQLWHGTAHEGKFAVHLDEADICRDLGRNEINLCRKGPAEIQTCYCLPWWPVPRHVRRLPKRFVYHGAGLDGVGTLVQTQSDNRAELLVDDMGDLVSAKGRINVAQGGPTDSRSPWIESSEIRGGK</sequence>